<dbReference type="InterPro" id="IPR005702">
    <property type="entry name" value="Wzc-like_C"/>
</dbReference>
<dbReference type="CDD" id="cd05387">
    <property type="entry name" value="BY-kinase"/>
    <property type="match status" value="1"/>
</dbReference>
<dbReference type="InterPro" id="IPR032807">
    <property type="entry name" value="GNVR"/>
</dbReference>
<dbReference type="Proteomes" id="UP000640531">
    <property type="component" value="Unassembled WGS sequence"/>
</dbReference>
<dbReference type="InterPro" id="IPR027417">
    <property type="entry name" value="P-loop_NTPase"/>
</dbReference>
<keyword evidence="3" id="KW-1003">Cell membrane</keyword>
<gene>
    <name evidence="14" type="ORF">H6G59_16130</name>
</gene>
<evidence type="ECO:0000256" key="9">
    <source>
        <dbReference type="SAM" id="Coils"/>
    </source>
</evidence>
<dbReference type="PROSITE" id="PS51257">
    <property type="entry name" value="PROKAR_LIPOPROTEIN"/>
    <property type="match status" value="1"/>
</dbReference>
<keyword evidence="4 10" id="KW-0812">Transmembrane</keyword>
<evidence type="ECO:0000256" key="3">
    <source>
        <dbReference type="ARBA" id="ARBA00022475"/>
    </source>
</evidence>
<proteinExistence type="inferred from homology"/>
<dbReference type="Pfam" id="PF01656">
    <property type="entry name" value="CbiA"/>
    <property type="match status" value="1"/>
</dbReference>
<evidence type="ECO:0000256" key="1">
    <source>
        <dbReference type="ARBA" id="ARBA00004651"/>
    </source>
</evidence>
<dbReference type="PANTHER" id="PTHR32309:SF13">
    <property type="entry name" value="FERRIC ENTEROBACTIN TRANSPORT PROTEIN FEPE"/>
    <property type="match status" value="1"/>
</dbReference>
<name>A0ABR8FGP7_9NOST</name>
<accession>A0ABR8FGP7</accession>
<dbReference type="PANTHER" id="PTHR32309">
    <property type="entry name" value="TYROSINE-PROTEIN KINASE"/>
    <property type="match status" value="1"/>
</dbReference>
<sequence length="724" mass="80233">MESKQEDQNLLEFQNYSLVFKKHWLVIVTVIACVLGLTGLFTFIQKPIYEAKGKLLLKQSDASSLTGLNQKLGGLTGLSNTSNPVDTEVQIIRSNSIVQKTIDRLKLKNKQGKPLTIEEFIKKLKVTGIRGTDVMELTYQSNNATEAAAVVNTLMKTYWEDNILINRTETTSAKEFLSKQLPQIENRVAQAEAALRHFKDNNQVVSLEAEANLGVQEIKNLLSEITKEQAQLEAAKSRSMGLQNQLSLSTQQAFNLSIISQSPGVQQVLTEYQKVQDDLAVTQTRLTDEHPTVKNLMRKEQALKQQLEKRVGDIVYSQESIPEKNLQIGQLKQTLTAELVQSQVDKLALGNKIRVLQNAFLTSQTRLRMLPQLEQQQRALERRLQVAQTTYQQVFKQLQEMEVAEKQKVGNVRIVSEALIADKAISPKIILNLALGGFLGVLLGIGTALLLEAMDKSLKTVEEAKQLLGYPLLGSIPSLSHKEGIGSELPIRDNPYSLASAAFEMLMTNLNFTFSDKELRVILVTSSIPKEGKSFVAANLAVAKAQMGYRVLLLDADLRRPRQHEIWELPNVMGLSNLLVGQGELTKTAQVMVGLEVLTSGTIPPNPVALIDSQGMDLLIKEYAQEYDFVVIDAGSLVINADTQILGKLVDGMLLVVRPGMVDSRTAIAAKSLVEQSGQQVLGMVVNGVASDSDYGYYSYQQYSQKSRINEGRRQEAGGRRPFL</sequence>
<dbReference type="Gene3D" id="3.40.50.300">
    <property type="entry name" value="P-loop containing nucleotide triphosphate hydrolases"/>
    <property type="match status" value="1"/>
</dbReference>
<keyword evidence="14" id="KW-0808">Transferase</keyword>
<evidence type="ECO:0000259" key="12">
    <source>
        <dbReference type="Pfam" id="PF02706"/>
    </source>
</evidence>
<dbReference type="Pfam" id="PF13807">
    <property type="entry name" value="GNVR"/>
    <property type="match status" value="1"/>
</dbReference>
<comment type="subcellular location">
    <subcellularLocation>
        <location evidence="1">Cell membrane</location>
        <topology evidence="1">Multi-pass membrane protein</topology>
    </subcellularLocation>
</comment>
<evidence type="ECO:0000256" key="10">
    <source>
        <dbReference type="SAM" id="Phobius"/>
    </source>
</evidence>
<evidence type="ECO:0000313" key="14">
    <source>
        <dbReference type="EMBL" id="MBD2569397.1"/>
    </source>
</evidence>
<dbReference type="InterPro" id="IPR002586">
    <property type="entry name" value="CobQ/CobB/MinD/ParA_Nub-bd_dom"/>
</dbReference>
<comment type="similarity">
    <text evidence="2">Belongs to the CpsC/CapA family.</text>
</comment>
<keyword evidence="5" id="KW-0547">Nucleotide-binding</keyword>
<organism evidence="14 15">
    <name type="scientific">Anabaena lutea FACHB-196</name>
    <dbReference type="NCBI Taxonomy" id="2692881"/>
    <lineage>
        <taxon>Bacteria</taxon>
        <taxon>Bacillati</taxon>
        <taxon>Cyanobacteriota</taxon>
        <taxon>Cyanophyceae</taxon>
        <taxon>Nostocales</taxon>
        <taxon>Nostocaceae</taxon>
        <taxon>Anabaena</taxon>
    </lineage>
</organism>
<keyword evidence="6" id="KW-0067">ATP-binding</keyword>
<dbReference type="EC" id="2.7.10.2" evidence="14"/>
<evidence type="ECO:0000259" key="11">
    <source>
        <dbReference type="Pfam" id="PF01656"/>
    </source>
</evidence>
<keyword evidence="8 10" id="KW-0472">Membrane</keyword>
<evidence type="ECO:0000256" key="7">
    <source>
        <dbReference type="ARBA" id="ARBA00022989"/>
    </source>
</evidence>
<comment type="caution">
    <text evidence="14">The sequence shown here is derived from an EMBL/GenBank/DDBJ whole genome shotgun (WGS) entry which is preliminary data.</text>
</comment>
<keyword evidence="15" id="KW-1185">Reference proteome</keyword>
<dbReference type="EMBL" id="JACJST010000014">
    <property type="protein sequence ID" value="MBD2569397.1"/>
    <property type="molecule type" value="Genomic_DNA"/>
</dbReference>
<dbReference type="NCBIfam" id="TIGR01007">
    <property type="entry name" value="eps_fam"/>
    <property type="match status" value="1"/>
</dbReference>
<dbReference type="Pfam" id="PF02706">
    <property type="entry name" value="Wzz"/>
    <property type="match status" value="1"/>
</dbReference>
<dbReference type="RefSeq" id="WP_190716162.1">
    <property type="nucleotide sequence ID" value="NZ_JACJST010000014.1"/>
</dbReference>
<evidence type="ECO:0000256" key="5">
    <source>
        <dbReference type="ARBA" id="ARBA00022741"/>
    </source>
</evidence>
<feature type="domain" description="Polysaccharide chain length determinant N-terminal" evidence="12">
    <location>
        <begin position="14"/>
        <end position="104"/>
    </location>
</feature>
<feature type="transmembrane region" description="Helical" evidence="10">
    <location>
        <begin position="429"/>
        <end position="451"/>
    </location>
</feature>
<evidence type="ECO:0000256" key="8">
    <source>
        <dbReference type="ARBA" id="ARBA00023136"/>
    </source>
</evidence>
<evidence type="ECO:0000256" key="4">
    <source>
        <dbReference type="ARBA" id="ARBA00022692"/>
    </source>
</evidence>
<feature type="transmembrane region" description="Helical" evidence="10">
    <location>
        <begin position="24"/>
        <end position="44"/>
    </location>
</feature>
<evidence type="ECO:0000256" key="6">
    <source>
        <dbReference type="ARBA" id="ARBA00022840"/>
    </source>
</evidence>
<evidence type="ECO:0000259" key="13">
    <source>
        <dbReference type="Pfam" id="PF13807"/>
    </source>
</evidence>
<feature type="coiled-coil region" evidence="9">
    <location>
        <begin position="174"/>
        <end position="245"/>
    </location>
</feature>
<keyword evidence="7 10" id="KW-1133">Transmembrane helix</keyword>
<dbReference type="GO" id="GO:0004715">
    <property type="term" value="F:non-membrane spanning protein tyrosine kinase activity"/>
    <property type="evidence" value="ECO:0007669"/>
    <property type="project" value="UniProtKB-EC"/>
</dbReference>
<keyword evidence="9" id="KW-0175">Coiled coil</keyword>
<reference evidence="14 15" key="1">
    <citation type="journal article" date="2020" name="ISME J.">
        <title>Comparative genomics reveals insights into cyanobacterial evolution and habitat adaptation.</title>
        <authorList>
            <person name="Chen M.Y."/>
            <person name="Teng W.K."/>
            <person name="Zhao L."/>
            <person name="Hu C.X."/>
            <person name="Zhou Y.K."/>
            <person name="Han B.P."/>
            <person name="Song L.R."/>
            <person name="Shu W.S."/>
        </authorList>
    </citation>
    <scope>NUCLEOTIDE SEQUENCE [LARGE SCALE GENOMIC DNA]</scope>
    <source>
        <strain evidence="14 15">FACHB-196</strain>
    </source>
</reference>
<protein>
    <submittedName>
        <fullName evidence="14">Polysaccharide biosynthesis tyrosine autokinase</fullName>
        <ecNumber evidence="14">2.7.10.2</ecNumber>
    </submittedName>
</protein>
<dbReference type="InterPro" id="IPR050445">
    <property type="entry name" value="Bact_polysacc_biosynth/exp"/>
</dbReference>
<dbReference type="SUPFAM" id="SSF52540">
    <property type="entry name" value="P-loop containing nucleoside triphosphate hydrolases"/>
    <property type="match status" value="1"/>
</dbReference>
<evidence type="ECO:0000256" key="2">
    <source>
        <dbReference type="ARBA" id="ARBA00006683"/>
    </source>
</evidence>
<feature type="domain" description="Tyrosine-protein kinase G-rich" evidence="13">
    <location>
        <begin position="374"/>
        <end position="451"/>
    </location>
</feature>
<dbReference type="InterPro" id="IPR003856">
    <property type="entry name" value="LPS_length_determ_N"/>
</dbReference>
<feature type="domain" description="CobQ/CobB/MinD/ParA nucleotide binding" evidence="11">
    <location>
        <begin position="531"/>
        <end position="692"/>
    </location>
</feature>
<evidence type="ECO:0000313" key="15">
    <source>
        <dbReference type="Proteomes" id="UP000640531"/>
    </source>
</evidence>